<sequence length="152" mass="16651">MLRKPMTFPEVRSSYDGAKNAPAGQQHVVMSLPKTSVRGPTPWGRRVSQRGCFKTPERASSGKAGPRNEQPAAASRSERRSRAVAGPPPHQPWHARHVSEGPPSSWTWSTRDVRRTCLTVPVDARRGSRPGLRQSRECGALRGDRGPLDPTG</sequence>
<keyword evidence="4" id="KW-1185">Reference proteome</keyword>
<evidence type="ECO:0000256" key="1">
    <source>
        <dbReference type="SAM" id="MobiDB-lite"/>
    </source>
</evidence>
<reference evidence="2 4" key="1">
    <citation type="submission" date="2008-03" db="EMBL/GenBank/DDBJ databases">
        <title>Annotation of Ixodes scapularis.</title>
        <authorList>
            <consortium name="Ixodes scapularis Genome Project Consortium"/>
            <person name="Caler E."/>
            <person name="Hannick L.I."/>
            <person name="Bidwell S."/>
            <person name="Joardar V."/>
            <person name="Thiagarajan M."/>
            <person name="Amedeo P."/>
            <person name="Galinsky K.J."/>
            <person name="Schobel S."/>
            <person name="Inman J."/>
            <person name="Hostetler J."/>
            <person name="Miller J."/>
            <person name="Hammond M."/>
            <person name="Megy K."/>
            <person name="Lawson D."/>
            <person name="Kodira C."/>
            <person name="Sutton G."/>
            <person name="Meyer J."/>
            <person name="Hill C.A."/>
            <person name="Birren B."/>
            <person name="Nene V."/>
            <person name="Collins F."/>
            <person name="Alarcon-Chaidez F."/>
            <person name="Wikel S."/>
            <person name="Strausberg R."/>
        </authorList>
    </citation>
    <scope>NUCLEOTIDE SEQUENCE [LARGE SCALE GENOMIC DNA]</scope>
    <source>
        <strain evidence="4">Wikel</strain>
        <strain evidence="2">Wikel colony</strain>
    </source>
</reference>
<dbReference type="EMBL" id="DS813296">
    <property type="protein sequence ID" value="EEC11240.1"/>
    <property type="molecule type" value="Genomic_DNA"/>
</dbReference>
<accession>B7PXB8</accession>
<dbReference type="VEuPathDB" id="VectorBase:ISCW020310"/>
<dbReference type="EMBL" id="ABJB010766258">
    <property type="status" value="NOT_ANNOTATED_CDS"/>
    <property type="molecule type" value="Genomic_DNA"/>
</dbReference>
<dbReference type="EnsemblMetazoa" id="ISCW020310-RA">
    <property type="protein sequence ID" value="ISCW020310-PA"/>
    <property type="gene ID" value="ISCW020310"/>
</dbReference>
<dbReference type="Proteomes" id="UP000001555">
    <property type="component" value="Unassembled WGS sequence"/>
</dbReference>
<protein>
    <submittedName>
        <fullName evidence="2 3">Uncharacterized protein</fullName>
    </submittedName>
</protein>
<reference evidence="3" key="2">
    <citation type="submission" date="2020-05" db="UniProtKB">
        <authorList>
            <consortium name="EnsemblMetazoa"/>
        </authorList>
    </citation>
    <scope>IDENTIFICATION</scope>
    <source>
        <strain evidence="3">wikel</strain>
    </source>
</reference>
<evidence type="ECO:0000313" key="3">
    <source>
        <dbReference type="EnsemblMetazoa" id="ISCW020310-PA"/>
    </source>
</evidence>
<name>B7PXB8_IXOSC</name>
<feature type="compositionally biased region" description="Basic and acidic residues" evidence="1">
    <location>
        <begin position="142"/>
        <end position="152"/>
    </location>
</feature>
<proteinExistence type="predicted"/>
<dbReference type="PaxDb" id="6945-B7PXB8"/>
<dbReference type="AlphaFoldDB" id="B7PXB8"/>
<dbReference type="VEuPathDB" id="VectorBase:ISCI020310"/>
<feature type="region of interest" description="Disordered" evidence="1">
    <location>
        <begin position="1"/>
        <end position="152"/>
    </location>
</feature>
<gene>
    <name evidence="2" type="ORF">IscW_ISCW020310</name>
</gene>
<dbReference type="InParanoid" id="B7PXB8"/>
<dbReference type="HOGENOM" id="CLU_1724342_0_0_1"/>
<organism>
    <name type="scientific">Ixodes scapularis</name>
    <name type="common">Black-legged tick</name>
    <name type="synonym">Deer tick</name>
    <dbReference type="NCBI Taxonomy" id="6945"/>
    <lineage>
        <taxon>Eukaryota</taxon>
        <taxon>Metazoa</taxon>
        <taxon>Ecdysozoa</taxon>
        <taxon>Arthropoda</taxon>
        <taxon>Chelicerata</taxon>
        <taxon>Arachnida</taxon>
        <taxon>Acari</taxon>
        <taxon>Parasitiformes</taxon>
        <taxon>Ixodida</taxon>
        <taxon>Ixodoidea</taxon>
        <taxon>Ixodidae</taxon>
        <taxon>Ixodinae</taxon>
        <taxon>Ixodes</taxon>
    </lineage>
</organism>
<evidence type="ECO:0000313" key="2">
    <source>
        <dbReference type="EMBL" id="EEC11240.1"/>
    </source>
</evidence>
<evidence type="ECO:0000313" key="4">
    <source>
        <dbReference type="Proteomes" id="UP000001555"/>
    </source>
</evidence>